<dbReference type="EMBL" id="BONQ01000052">
    <property type="protein sequence ID" value="GIG45444.1"/>
    <property type="molecule type" value="Genomic_DNA"/>
</dbReference>
<comment type="caution">
    <text evidence="1">The sequence shown here is derived from an EMBL/GenBank/DDBJ whole genome shotgun (WGS) entry which is preliminary data.</text>
</comment>
<sequence>MQRLDEIERQLHASEPGAPARRLSRLLADRAEHNVRTRSAPLLDLVSRLGDRLRADGVPVTSSGGPWSFRELDVYDLFVAEDIPFELEPPNRIPLADWFADGEPGRRPLLALGTHPLFTTRFRRECVDLLGSHSFGAEITGGQPLHPNLLARALAVPGVAAMLAAEVDVLTAAAAAAPIGELKRILHRLGPLRTPAGYAAFGPLLDRLATLDPADALSRTLRCGIPVELAWPAYVQAFAGLDPAHLRTDQDWPLLAIHDNDNAVVLGPSGVIARYHLNVPERDGIEGRFQPRCTLHGGRLLVSWRARGTEVGYWADTLDVVLDVADVDAELAGIVVGPATRPPTFSDVVPGGRFEPVPDGGPVRRRWRRELPAGAPAAFGAVDGETGWDVIDTAGMSCVRSVDGRQVPLPATAVVAQIAGVLRLPGGADRLVTADPFGAVTIWDPVTGTPAYGPDRAEGMPPVGWWDLLGPRDQAASAAMRAGGPLPPATDPVLVAGVERQATIAADLTATVHLFRALRHLPPSPLVPAHADDATLTNAVAGLAYASKFGAPRRSARADLTAGYRLMDLLHSLPAALRGGSSPRSAGVRGWSRVVGGLGALALRAGMATTPAPEREALATLLTALADAGLADGTAGLSMLTVVVDDEFPGDIAAKFDLRAVVAEGIHSGLGRSCHRVIVRGAAPERDGLQVVERTPLGAWGTTGSVQRFVDLLAERGPVTWRPEWAAPAATAVGVRAATATALLTGALYAVAADDVVVPADYLAATGLTARRERAASRKLGALPPGRLLHLLNAAMPTDPETLWRSGPDVARLAAAWNTPSPTPYEP</sequence>
<organism evidence="1 2">
    <name type="scientific">Dactylosporangium siamense</name>
    <dbReference type="NCBI Taxonomy" id="685454"/>
    <lineage>
        <taxon>Bacteria</taxon>
        <taxon>Bacillati</taxon>
        <taxon>Actinomycetota</taxon>
        <taxon>Actinomycetes</taxon>
        <taxon>Micromonosporales</taxon>
        <taxon>Micromonosporaceae</taxon>
        <taxon>Dactylosporangium</taxon>
    </lineage>
</organism>
<dbReference type="Proteomes" id="UP000660611">
    <property type="component" value="Unassembled WGS sequence"/>
</dbReference>
<proteinExistence type="predicted"/>
<dbReference type="AlphaFoldDB" id="A0A919U7E5"/>
<keyword evidence="2" id="KW-1185">Reference proteome</keyword>
<name>A0A919U7E5_9ACTN</name>
<reference evidence="1" key="1">
    <citation type="submission" date="2021-01" db="EMBL/GenBank/DDBJ databases">
        <title>Whole genome shotgun sequence of Dactylosporangium siamense NBRC 106093.</title>
        <authorList>
            <person name="Komaki H."/>
            <person name="Tamura T."/>
        </authorList>
    </citation>
    <scope>NUCLEOTIDE SEQUENCE</scope>
    <source>
        <strain evidence="1">NBRC 106093</strain>
    </source>
</reference>
<protein>
    <submittedName>
        <fullName evidence="1">Uncharacterized protein</fullName>
    </submittedName>
</protein>
<accession>A0A919U7E5</accession>
<dbReference type="RefSeq" id="WP_203847241.1">
    <property type="nucleotide sequence ID" value="NZ_BAAAVW010000011.1"/>
</dbReference>
<gene>
    <name evidence="1" type="ORF">Dsi01nite_034850</name>
</gene>
<evidence type="ECO:0000313" key="1">
    <source>
        <dbReference type="EMBL" id="GIG45444.1"/>
    </source>
</evidence>
<evidence type="ECO:0000313" key="2">
    <source>
        <dbReference type="Proteomes" id="UP000660611"/>
    </source>
</evidence>